<dbReference type="InterPro" id="IPR050833">
    <property type="entry name" value="Poly_Biosynth_Transport"/>
</dbReference>
<feature type="transmembrane region" description="Helical" evidence="7">
    <location>
        <begin position="368"/>
        <end position="389"/>
    </location>
</feature>
<evidence type="ECO:0000256" key="1">
    <source>
        <dbReference type="ARBA" id="ARBA00004651"/>
    </source>
</evidence>
<dbReference type="PANTHER" id="PTHR30250:SF10">
    <property type="entry name" value="LIPOPOLYSACCHARIDE BIOSYNTHESIS PROTEIN WZXC"/>
    <property type="match status" value="1"/>
</dbReference>
<evidence type="ECO:0000256" key="5">
    <source>
        <dbReference type="ARBA" id="ARBA00022989"/>
    </source>
</evidence>
<organism evidence="8 9">
    <name type="scientific">Devosia riboflavina</name>
    <dbReference type="NCBI Taxonomy" id="46914"/>
    <lineage>
        <taxon>Bacteria</taxon>
        <taxon>Pseudomonadati</taxon>
        <taxon>Pseudomonadota</taxon>
        <taxon>Alphaproteobacteria</taxon>
        <taxon>Hyphomicrobiales</taxon>
        <taxon>Devosiaceae</taxon>
        <taxon>Devosia</taxon>
    </lineage>
</organism>
<name>A0A087LZK3_9HYPH</name>
<keyword evidence="4 7" id="KW-0812">Transmembrane</keyword>
<evidence type="ECO:0000313" key="8">
    <source>
        <dbReference type="EMBL" id="KFL30056.1"/>
    </source>
</evidence>
<dbReference type="PANTHER" id="PTHR30250">
    <property type="entry name" value="PST FAMILY PREDICTED COLANIC ACID TRANSPORTER"/>
    <property type="match status" value="1"/>
</dbReference>
<reference evidence="8 9" key="1">
    <citation type="submission" date="2014-08" db="EMBL/GenBank/DDBJ databases">
        <authorList>
            <person name="Hassan Y.I."/>
            <person name="Lepp D."/>
            <person name="Zhou T."/>
        </authorList>
    </citation>
    <scope>NUCLEOTIDE SEQUENCE [LARGE SCALE GENOMIC DNA]</scope>
    <source>
        <strain evidence="8 9">IFO13584</strain>
    </source>
</reference>
<keyword evidence="5 7" id="KW-1133">Transmembrane helix</keyword>
<feature type="transmembrane region" description="Helical" evidence="7">
    <location>
        <begin position="455"/>
        <end position="476"/>
    </location>
</feature>
<evidence type="ECO:0000256" key="7">
    <source>
        <dbReference type="SAM" id="Phobius"/>
    </source>
</evidence>
<feature type="transmembrane region" description="Helical" evidence="7">
    <location>
        <begin position="125"/>
        <end position="148"/>
    </location>
</feature>
<gene>
    <name evidence="8" type="ORF">JP75_17255</name>
</gene>
<evidence type="ECO:0000256" key="3">
    <source>
        <dbReference type="ARBA" id="ARBA00022475"/>
    </source>
</evidence>
<dbReference type="OrthoDB" id="7605542at2"/>
<comment type="similarity">
    <text evidence="2">Belongs to the polysaccharide synthase family.</text>
</comment>
<dbReference type="RefSeq" id="WP_035085265.1">
    <property type="nucleotide sequence ID" value="NZ_JQGC01000016.1"/>
</dbReference>
<feature type="transmembrane region" description="Helical" evidence="7">
    <location>
        <begin position="332"/>
        <end position="356"/>
    </location>
</feature>
<evidence type="ECO:0000256" key="6">
    <source>
        <dbReference type="ARBA" id="ARBA00023136"/>
    </source>
</evidence>
<dbReference type="CDD" id="cd13127">
    <property type="entry name" value="MATE_tuaB_like"/>
    <property type="match status" value="1"/>
</dbReference>
<dbReference type="AlphaFoldDB" id="A0A087LZK3"/>
<feature type="transmembrane region" description="Helical" evidence="7">
    <location>
        <begin position="57"/>
        <end position="76"/>
    </location>
</feature>
<comment type="caution">
    <text evidence="8">The sequence shown here is derived from an EMBL/GenBank/DDBJ whole genome shotgun (WGS) entry which is preliminary data.</text>
</comment>
<feature type="transmembrane region" description="Helical" evidence="7">
    <location>
        <begin position="96"/>
        <end position="119"/>
    </location>
</feature>
<feature type="transmembrane region" description="Helical" evidence="7">
    <location>
        <begin position="395"/>
        <end position="414"/>
    </location>
</feature>
<feature type="transmembrane region" description="Helical" evidence="7">
    <location>
        <begin position="244"/>
        <end position="261"/>
    </location>
</feature>
<dbReference type="GO" id="GO:0005886">
    <property type="term" value="C:plasma membrane"/>
    <property type="evidence" value="ECO:0007669"/>
    <property type="project" value="UniProtKB-SubCell"/>
</dbReference>
<evidence type="ECO:0000313" key="9">
    <source>
        <dbReference type="Proteomes" id="UP000028981"/>
    </source>
</evidence>
<feature type="transmembrane region" description="Helical" evidence="7">
    <location>
        <begin position="297"/>
        <end position="320"/>
    </location>
</feature>
<dbReference type="Proteomes" id="UP000028981">
    <property type="component" value="Unassembled WGS sequence"/>
</dbReference>
<keyword evidence="9" id="KW-1185">Reference proteome</keyword>
<feature type="transmembrane region" description="Helical" evidence="7">
    <location>
        <begin position="26"/>
        <end position="45"/>
    </location>
</feature>
<dbReference type="Pfam" id="PF13440">
    <property type="entry name" value="Polysacc_synt_3"/>
    <property type="match status" value="1"/>
</dbReference>
<evidence type="ECO:0000256" key="2">
    <source>
        <dbReference type="ARBA" id="ARBA00007430"/>
    </source>
</evidence>
<protein>
    <recommendedName>
        <fullName evidence="10">Polysaccharide biosynthesis protein C-terminal domain-containing protein</fullName>
    </recommendedName>
</protein>
<sequence>MTATTEAGGKRLDHLKSGRASAAIKGTMWSLVSSLAPALLGFLVFLATSRVLTPAEFGIVAFAASIATVGLAVAPAGFREALIQRTDIEPKHLDTVFWLCVGAAVAIFGALCVAAPFVASSSGDPLLVALVPFISARVIFDMAAAVPNALLVRTMSFRMLALRTTAASVFAAVVCLGLLWAGFGLWALAASQLAGSVTTCIGALIAARWRPGFRFDLRALGDLKAFGLFSTGNHFITTISVDQLLIGALLGPAGLGIYGFARRIFQILTDLLSGALNLVSYSLLSSMQGEKTKLREAYLLGTFASSVVAFPVFVGLALVAGDLIPLAFGDHWIEAVPVVQAFCALGVLTAVGILQASLIRSQGQADLWFYYVLSKQAVTVLYVFLFAGWGLLPLTVSLVVLNALMWMPTLHMVVRLLGISLLSYLGSFALPVLATAVMWGAGWLVQREMGEAEPLLRLVATVGVAAVSYGAVIVVLGRERVQRMVGFVRRKR</sequence>
<evidence type="ECO:0008006" key="10">
    <source>
        <dbReference type="Google" id="ProtNLM"/>
    </source>
</evidence>
<keyword evidence="6 7" id="KW-0472">Membrane</keyword>
<feature type="transmembrane region" description="Helical" evidence="7">
    <location>
        <begin position="421"/>
        <end position="443"/>
    </location>
</feature>
<proteinExistence type="inferred from homology"/>
<dbReference type="STRING" id="46914.JP75_17255"/>
<dbReference type="EMBL" id="JQGC01000016">
    <property type="protein sequence ID" value="KFL30056.1"/>
    <property type="molecule type" value="Genomic_DNA"/>
</dbReference>
<evidence type="ECO:0000256" key="4">
    <source>
        <dbReference type="ARBA" id="ARBA00022692"/>
    </source>
</evidence>
<accession>A0A087LZK3</accession>
<keyword evidence="3" id="KW-1003">Cell membrane</keyword>
<feature type="transmembrane region" description="Helical" evidence="7">
    <location>
        <begin position="160"/>
        <end position="180"/>
    </location>
</feature>
<comment type="subcellular location">
    <subcellularLocation>
        <location evidence="1">Cell membrane</location>
        <topology evidence="1">Multi-pass membrane protein</topology>
    </subcellularLocation>
</comment>